<evidence type="ECO:0000259" key="4">
    <source>
        <dbReference type="PROSITE" id="PS01124"/>
    </source>
</evidence>
<dbReference type="SUPFAM" id="SSF46689">
    <property type="entry name" value="Homeodomain-like"/>
    <property type="match status" value="1"/>
</dbReference>
<dbReference type="PRINTS" id="PR00032">
    <property type="entry name" value="HTHARAC"/>
</dbReference>
<proteinExistence type="predicted"/>
<dbReference type="InterPro" id="IPR020449">
    <property type="entry name" value="Tscrpt_reg_AraC-type_HTH"/>
</dbReference>
<dbReference type="InterPro" id="IPR032687">
    <property type="entry name" value="AraC-type_N"/>
</dbReference>
<dbReference type="AlphaFoldDB" id="Q1N5D3"/>
<dbReference type="Proteomes" id="UP000004263">
    <property type="component" value="Unassembled WGS sequence"/>
</dbReference>
<evidence type="ECO:0000256" key="2">
    <source>
        <dbReference type="ARBA" id="ARBA00023125"/>
    </source>
</evidence>
<feature type="domain" description="HTH araC/xylS-type" evidence="4">
    <location>
        <begin position="235"/>
        <end position="333"/>
    </location>
</feature>
<comment type="caution">
    <text evidence="5">The sequence shown here is derived from an EMBL/GenBank/DDBJ whole genome shotgun (WGS) entry which is preliminary data.</text>
</comment>
<accession>Q1N5D3</accession>
<dbReference type="EMBL" id="AAQH01000002">
    <property type="protein sequence ID" value="EAT13169.1"/>
    <property type="molecule type" value="Genomic_DNA"/>
</dbReference>
<dbReference type="Pfam" id="PF12833">
    <property type="entry name" value="HTH_18"/>
    <property type="match status" value="1"/>
</dbReference>
<keyword evidence="3" id="KW-0804">Transcription</keyword>
<evidence type="ECO:0000256" key="3">
    <source>
        <dbReference type="ARBA" id="ARBA00023163"/>
    </source>
</evidence>
<evidence type="ECO:0000256" key="1">
    <source>
        <dbReference type="ARBA" id="ARBA00023015"/>
    </source>
</evidence>
<dbReference type="OrthoDB" id="5582699at2"/>
<dbReference type="HOGENOM" id="CLU_047522_0_0_6"/>
<reference evidence="5 6" key="1">
    <citation type="submission" date="2006-03" db="EMBL/GenBank/DDBJ databases">
        <authorList>
            <person name="Pinhassi J."/>
            <person name="Pedros-Alio C."/>
            <person name="Ferriera S."/>
            <person name="Johnson J."/>
            <person name="Kravitz S."/>
            <person name="Halpern A."/>
            <person name="Remington K."/>
            <person name="Beeson K."/>
            <person name="Tran B."/>
            <person name="Rogers Y.-H."/>
            <person name="Friedman R."/>
            <person name="Venter J.C."/>
        </authorList>
    </citation>
    <scope>NUCLEOTIDE SEQUENCE [LARGE SCALE GENOMIC DNA]</scope>
    <source>
        <strain evidence="5 6">RED65</strain>
    </source>
</reference>
<protein>
    <submittedName>
        <fullName evidence="5">Transcriptional Regulator, AraC family protein</fullName>
    </submittedName>
</protein>
<keyword evidence="6" id="KW-1185">Reference proteome</keyword>
<evidence type="ECO:0000313" key="5">
    <source>
        <dbReference type="EMBL" id="EAT13169.1"/>
    </source>
</evidence>
<evidence type="ECO:0000313" key="6">
    <source>
        <dbReference type="Proteomes" id="UP000004263"/>
    </source>
</evidence>
<sequence>MSTQDFTIPNHYVLAALRGPKENGFDVALLLKQAGISPDVLTEPMAPVTAAQYSMLIKHIWLTMEDEYMGFSHEPSILGTFSMMCHAVIHCPTLEKAITRAFRFYGLFTNLPRLELVVLGEEAQIVLHDEQLNDPDHFLVESLLVIWHRYSSWLIGRRIHLLKTQLRYPAPEHQSEYRRLFHCDIEFDAKQTGFIFPVKFLQEKVVQTETTLRQFLIHSPADLLARPDEGNSLVAQIRKIIGSDLSQELPNFEDIADALHMSVQTLRRRLKDEGLTYQELKDQMRRDTAVYYLERGDLSIQEVAEKLGFSESSTFHRAFKKWTGITPGAYREGDENLER</sequence>
<dbReference type="PANTHER" id="PTHR47894">
    <property type="entry name" value="HTH-TYPE TRANSCRIPTIONAL REGULATOR GADX"/>
    <property type="match status" value="1"/>
</dbReference>
<dbReference type="Gene3D" id="1.10.10.60">
    <property type="entry name" value="Homeodomain-like"/>
    <property type="match status" value="1"/>
</dbReference>
<dbReference type="GO" id="GO:0003700">
    <property type="term" value="F:DNA-binding transcription factor activity"/>
    <property type="evidence" value="ECO:0007669"/>
    <property type="project" value="InterPro"/>
</dbReference>
<name>Q1N5D3_9GAMM</name>
<organism evidence="5 6">
    <name type="scientific">Bermanella marisrubri</name>
    <dbReference type="NCBI Taxonomy" id="207949"/>
    <lineage>
        <taxon>Bacteria</taxon>
        <taxon>Pseudomonadati</taxon>
        <taxon>Pseudomonadota</taxon>
        <taxon>Gammaproteobacteria</taxon>
        <taxon>Oceanospirillales</taxon>
        <taxon>Oceanospirillaceae</taxon>
        <taxon>Bermanella</taxon>
    </lineage>
</organism>
<dbReference type="InterPro" id="IPR018060">
    <property type="entry name" value="HTH_AraC"/>
</dbReference>
<dbReference type="Pfam" id="PF12625">
    <property type="entry name" value="Arabinose_bd"/>
    <property type="match status" value="1"/>
</dbReference>
<dbReference type="SMART" id="SM00342">
    <property type="entry name" value="HTH_ARAC"/>
    <property type="match status" value="1"/>
</dbReference>
<gene>
    <name evidence="5" type="ORF">RED65_00375</name>
</gene>
<dbReference type="GO" id="GO:0000976">
    <property type="term" value="F:transcription cis-regulatory region binding"/>
    <property type="evidence" value="ECO:0007669"/>
    <property type="project" value="TreeGrafter"/>
</dbReference>
<dbReference type="STRING" id="207949.RED65_00375"/>
<dbReference type="GO" id="GO:0005829">
    <property type="term" value="C:cytosol"/>
    <property type="evidence" value="ECO:0007669"/>
    <property type="project" value="TreeGrafter"/>
</dbReference>
<keyword evidence="2" id="KW-0238">DNA-binding</keyword>
<dbReference type="RefSeq" id="WP_007017555.1">
    <property type="nucleotide sequence ID" value="NZ_CH724114.1"/>
</dbReference>
<keyword evidence="1" id="KW-0805">Transcription regulation</keyword>
<dbReference type="PROSITE" id="PS01124">
    <property type="entry name" value="HTH_ARAC_FAMILY_2"/>
    <property type="match status" value="1"/>
</dbReference>
<dbReference type="PANTHER" id="PTHR47894:SF1">
    <property type="entry name" value="HTH-TYPE TRANSCRIPTIONAL REGULATOR VQSM"/>
    <property type="match status" value="1"/>
</dbReference>
<dbReference type="InterPro" id="IPR009057">
    <property type="entry name" value="Homeodomain-like_sf"/>
</dbReference>